<evidence type="ECO:0000313" key="2">
    <source>
        <dbReference type="EMBL" id="CRZ05566.1"/>
    </source>
</evidence>
<organism evidence="2">
    <name type="scientific">Spongospora subterranea</name>
    <dbReference type="NCBI Taxonomy" id="70186"/>
    <lineage>
        <taxon>Eukaryota</taxon>
        <taxon>Sar</taxon>
        <taxon>Rhizaria</taxon>
        <taxon>Endomyxa</taxon>
        <taxon>Phytomyxea</taxon>
        <taxon>Plasmodiophorida</taxon>
        <taxon>Plasmodiophoridae</taxon>
        <taxon>Spongospora</taxon>
    </lineage>
</organism>
<accession>A0A0H5QVE3</accession>
<dbReference type="EMBL" id="HACM01005124">
    <property type="protein sequence ID" value="CRZ05566.1"/>
    <property type="molecule type" value="Transcribed_RNA"/>
</dbReference>
<feature type="signal peptide" evidence="1">
    <location>
        <begin position="1"/>
        <end position="16"/>
    </location>
</feature>
<name>A0A0H5QVE3_9EUKA</name>
<protein>
    <submittedName>
        <fullName evidence="2">Uncharacterized protein</fullName>
    </submittedName>
</protein>
<feature type="chain" id="PRO_5005222844" evidence="1">
    <location>
        <begin position="17"/>
        <end position="215"/>
    </location>
</feature>
<keyword evidence="1" id="KW-0732">Signal</keyword>
<reference evidence="2" key="1">
    <citation type="submission" date="2015-04" db="EMBL/GenBank/DDBJ databases">
        <title>The genome sequence of the plant pathogenic Rhizarian Plasmodiophora brassicae reveals insights in its biotrophic life cycle and the origin of chitin synthesis.</title>
        <authorList>
            <person name="Schwelm A."/>
            <person name="Fogelqvist J."/>
            <person name="Knaust A."/>
            <person name="Julke S."/>
            <person name="Lilja T."/>
            <person name="Dhandapani V."/>
            <person name="Bonilla-Rosso G."/>
            <person name="Karlsson M."/>
            <person name="Shevchenko A."/>
            <person name="Choi S.R."/>
            <person name="Kim H.G."/>
            <person name="Park J.Y."/>
            <person name="Lim Y.P."/>
            <person name="Ludwig-Muller J."/>
            <person name="Dixelius C."/>
        </authorList>
    </citation>
    <scope>NUCLEOTIDE SEQUENCE</scope>
    <source>
        <tissue evidence="2">Potato root galls</tissue>
    </source>
</reference>
<proteinExistence type="predicted"/>
<sequence length="215" mass="24392">MIWGLLLFLLSLPAHSTNDNDLPDQPDLELRLCSFSHIGASSTENSDQTSRNIPFYDLFLDKTVICNPRKSLDLFPQSPAYGTASCPSTTSRRMVWRRPNGQLSLNPMLPTGARSIVISDQDRRDVGYFPNNNNRFHNVVSGPQKRKSDESPMHRSKIPCIFKAQIPPVLASSYWPQKNFCVLEIANWCWKHHSMSLKLSSTAKGTNRHLFFWGG</sequence>
<dbReference type="AlphaFoldDB" id="A0A0H5QVE3"/>
<evidence type="ECO:0000256" key="1">
    <source>
        <dbReference type="SAM" id="SignalP"/>
    </source>
</evidence>